<dbReference type="PANTHER" id="PTHR12242">
    <property type="entry name" value="OS02G0130600 PROTEIN-RELATED"/>
    <property type="match status" value="1"/>
</dbReference>
<evidence type="ECO:0000313" key="3">
    <source>
        <dbReference type="Proteomes" id="UP000007110"/>
    </source>
</evidence>
<dbReference type="AlphaFoldDB" id="A0A7M7P8G5"/>
<keyword evidence="1" id="KW-1133">Transmembrane helix</keyword>
<dbReference type="OrthoDB" id="419711at2759"/>
<keyword evidence="3" id="KW-1185">Reference proteome</keyword>
<feature type="transmembrane region" description="Helical" evidence="1">
    <location>
        <begin position="188"/>
        <end position="214"/>
    </location>
</feature>
<evidence type="ECO:0000313" key="2">
    <source>
        <dbReference type="EnsemblMetazoa" id="XP_030846981"/>
    </source>
</evidence>
<dbReference type="Proteomes" id="UP000007110">
    <property type="component" value="Unassembled WGS sequence"/>
</dbReference>
<accession>A0A7M7P8G5</accession>
<proteinExistence type="predicted"/>
<dbReference type="GO" id="GO:0016020">
    <property type="term" value="C:membrane"/>
    <property type="evidence" value="ECO:0000318"/>
    <property type="project" value="GO_Central"/>
</dbReference>
<keyword evidence="1" id="KW-0812">Transmembrane</keyword>
<feature type="transmembrane region" description="Helical" evidence="1">
    <location>
        <begin position="144"/>
        <end position="168"/>
    </location>
</feature>
<organism evidence="2 3">
    <name type="scientific">Strongylocentrotus purpuratus</name>
    <name type="common">Purple sea urchin</name>
    <dbReference type="NCBI Taxonomy" id="7668"/>
    <lineage>
        <taxon>Eukaryota</taxon>
        <taxon>Metazoa</taxon>
        <taxon>Echinodermata</taxon>
        <taxon>Eleutherozoa</taxon>
        <taxon>Echinozoa</taxon>
        <taxon>Echinoidea</taxon>
        <taxon>Euechinoidea</taxon>
        <taxon>Echinacea</taxon>
        <taxon>Camarodonta</taxon>
        <taxon>Echinidea</taxon>
        <taxon>Strongylocentrotidae</taxon>
        <taxon>Strongylocentrotus</taxon>
    </lineage>
</organism>
<evidence type="ECO:0000256" key="1">
    <source>
        <dbReference type="SAM" id="Phobius"/>
    </source>
</evidence>
<feature type="transmembrane region" description="Helical" evidence="1">
    <location>
        <begin position="112"/>
        <end position="137"/>
    </location>
</feature>
<feature type="transmembrane region" description="Helical" evidence="1">
    <location>
        <begin position="78"/>
        <end position="100"/>
    </location>
</feature>
<dbReference type="KEGG" id="spu:115926422"/>
<dbReference type="Pfam" id="PF21534">
    <property type="entry name" value="Rost"/>
    <property type="match status" value="1"/>
</dbReference>
<reference evidence="3" key="1">
    <citation type="submission" date="2015-02" db="EMBL/GenBank/DDBJ databases">
        <title>Genome sequencing for Strongylocentrotus purpuratus.</title>
        <authorList>
            <person name="Murali S."/>
            <person name="Liu Y."/>
            <person name="Vee V."/>
            <person name="English A."/>
            <person name="Wang M."/>
            <person name="Skinner E."/>
            <person name="Han Y."/>
            <person name="Muzny D.M."/>
            <person name="Worley K.C."/>
            <person name="Gibbs R.A."/>
        </authorList>
    </citation>
    <scope>NUCLEOTIDE SEQUENCE</scope>
</reference>
<dbReference type="RefSeq" id="XP_030846981.1">
    <property type="nucleotide sequence ID" value="XM_030991121.1"/>
</dbReference>
<dbReference type="PANTHER" id="PTHR12242:SF1">
    <property type="entry name" value="MYND-TYPE DOMAIN-CONTAINING PROTEIN"/>
    <property type="match status" value="1"/>
</dbReference>
<dbReference type="EnsemblMetazoa" id="XM_030991121">
    <property type="protein sequence ID" value="XP_030846981"/>
    <property type="gene ID" value="LOC115926422"/>
</dbReference>
<dbReference type="InParanoid" id="A0A7M7P8G5"/>
<name>A0A7M7P8G5_STRPU</name>
<keyword evidence="1" id="KW-0472">Membrane</keyword>
<dbReference type="OMA" id="ILIHAMN"/>
<protein>
    <submittedName>
        <fullName evidence="2">Uncharacterized protein</fullName>
    </submittedName>
</protein>
<dbReference type="InterPro" id="IPR049352">
    <property type="entry name" value="Rost"/>
</dbReference>
<dbReference type="GeneID" id="115926422"/>
<reference evidence="2" key="2">
    <citation type="submission" date="2021-01" db="UniProtKB">
        <authorList>
            <consortium name="EnsemblMetazoa"/>
        </authorList>
    </citation>
    <scope>IDENTIFICATION</scope>
</reference>
<sequence>MPQYLLSFTFQVIPDAIDAKQSPIPQPFTREARKAQGQLHKFRKNLPVSQPAKGLLSPENDNPCTPLLSSINPWYCQVTWILFNINTSLAPIISVVYWSLVHDFTSGDKTNIFSLAGISNIQVHALNIVVVFIDLMVSAYPVKIVHCIFTMGLGLIYVVFSLIYWAAGGLNPMNGTRALYPILNWEKIPGLSCLFLLGVIVIMVLVQCGIYGLYRLRFFMVQRLSSTLESKQK</sequence>